<evidence type="ECO:0000313" key="4">
    <source>
        <dbReference type="Proteomes" id="UP001218218"/>
    </source>
</evidence>
<feature type="domain" description="Amidase" evidence="2">
    <location>
        <begin position="67"/>
        <end position="468"/>
    </location>
</feature>
<evidence type="ECO:0000259" key="2">
    <source>
        <dbReference type="Pfam" id="PF01425"/>
    </source>
</evidence>
<dbReference type="Proteomes" id="UP001218218">
    <property type="component" value="Unassembled WGS sequence"/>
</dbReference>
<keyword evidence="4" id="KW-1185">Reference proteome</keyword>
<dbReference type="PANTHER" id="PTHR42678">
    <property type="entry name" value="AMIDASE"/>
    <property type="match status" value="1"/>
</dbReference>
<feature type="chain" id="PRO_5041979745" evidence="1">
    <location>
        <begin position="25"/>
        <end position="563"/>
    </location>
</feature>
<sequence>MAPHRTWSLPLALAILLCAQLAQCFSIPNPFGFSARAPAPVLPDLYEASVPELQAGLDAGHFTSVHLIKAYFARIEEVNIKGPGLRAVLELNPSALKQAARLDIERKRTGKRSELHGIPVLLKDNIATIAAEGMNTTAGSFALLGSVVPEDTGVVKRLRKAGAIILGKANLSEFAQFRGNIASGWSGRGGQGSNAYFPHADPCGSSSGSGVAASIGLAAVTLGSETDGSITCPSSNNNVAGIKPTVGLTSRAGVVPISAHQDTVGPMTRSLTDAAIVLTVIAGKDTNDNFTLAQPPVVPDFTKALNKNALKGKRIGVPRRVALNDSLTGNDPSIGVAFEEALRTIKGLGATVVDPADLPSADDFLTSSNETIVLSVDFKVQLNQYLKALAENPSGVRSLADLIKFDDENPTSEKPAGFEDQSGFIQSEATNGFDAEYFAALAADHDLGSTRGIDFVLKKFNLDAIVLPAPGFTTIPAAVVGYPIVTVPLGFFPDNVTIGSAGPETVYPAPGVPFGLSFLGTAFSDFELIGFGYAYEQKTQTRLSRKAFPAAIPKTQLKDVIGK</sequence>
<proteinExistence type="predicted"/>
<dbReference type="Pfam" id="PF01425">
    <property type="entry name" value="Amidase"/>
    <property type="match status" value="1"/>
</dbReference>
<keyword evidence="1" id="KW-0732">Signal</keyword>
<dbReference type="InterPro" id="IPR036928">
    <property type="entry name" value="AS_sf"/>
</dbReference>
<organism evidence="3 4">
    <name type="scientific">Mycena albidolilacea</name>
    <dbReference type="NCBI Taxonomy" id="1033008"/>
    <lineage>
        <taxon>Eukaryota</taxon>
        <taxon>Fungi</taxon>
        <taxon>Dikarya</taxon>
        <taxon>Basidiomycota</taxon>
        <taxon>Agaricomycotina</taxon>
        <taxon>Agaricomycetes</taxon>
        <taxon>Agaricomycetidae</taxon>
        <taxon>Agaricales</taxon>
        <taxon>Marasmiineae</taxon>
        <taxon>Mycenaceae</taxon>
        <taxon>Mycena</taxon>
    </lineage>
</organism>
<feature type="signal peptide" evidence="1">
    <location>
        <begin position="1"/>
        <end position="24"/>
    </location>
</feature>
<name>A0AAD6Z891_9AGAR</name>
<dbReference type="InterPro" id="IPR023631">
    <property type="entry name" value="Amidase_dom"/>
</dbReference>
<dbReference type="AlphaFoldDB" id="A0AAD6Z891"/>
<gene>
    <name evidence="3" type="ORF">DFH08DRAFT_897535</name>
</gene>
<evidence type="ECO:0000313" key="3">
    <source>
        <dbReference type="EMBL" id="KAJ7311751.1"/>
    </source>
</evidence>
<comment type="caution">
    <text evidence="3">The sequence shown here is derived from an EMBL/GenBank/DDBJ whole genome shotgun (WGS) entry which is preliminary data.</text>
</comment>
<evidence type="ECO:0000256" key="1">
    <source>
        <dbReference type="SAM" id="SignalP"/>
    </source>
</evidence>
<dbReference type="Gene3D" id="3.90.1300.10">
    <property type="entry name" value="Amidase signature (AS) domain"/>
    <property type="match status" value="1"/>
</dbReference>
<dbReference type="EMBL" id="JARIHO010000074">
    <property type="protein sequence ID" value="KAJ7311751.1"/>
    <property type="molecule type" value="Genomic_DNA"/>
</dbReference>
<reference evidence="3" key="1">
    <citation type="submission" date="2023-03" db="EMBL/GenBank/DDBJ databases">
        <title>Massive genome expansion in bonnet fungi (Mycena s.s.) driven by repeated elements and novel gene families across ecological guilds.</title>
        <authorList>
            <consortium name="Lawrence Berkeley National Laboratory"/>
            <person name="Harder C.B."/>
            <person name="Miyauchi S."/>
            <person name="Viragh M."/>
            <person name="Kuo A."/>
            <person name="Thoen E."/>
            <person name="Andreopoulos B."/>
            <person name="Lu D."/>
            <person name="Skrede I."/>
            <person name="Drula E."/>
            <person name="Henrissat B."/>
            <person name="Morin E."/>
            <person name="Kohler A."/>
            <person name="Barry K."/>
            <person name="LaButti K."/>
            <person name="Morin E."/>
            <person name="Salamov A."/>
            <person name="Lipzen A."/>
            <person name="Mereny Z."/>
            <person name="Hegedus B."/>
            <person name="Baldrian P."/>
            <person name="Stursova M."/>
            <person name="Weitz H."/>
            <person name="Taylor A."/>
            <person name="Grigoriev I.V."/>
            <person name="Nagy L.G."/>
            <person name="Martin F."/>
            <person name="Kauserud H."/>
        </authorList>
    </citation>
    <scope>NUCLEOTIDE SEQUENCE</scope>
    <source>
        <strain evidence="3">CBHHK002</strain>
    </source>
</reference>
<dbReference type="PANTHER" id="PTHR42678:SF34">
    <property type="entry name" value="OS04G0183300 PROTEIN"/>
    <property type="match status" value="1"/>
</dbReference>
<accession>A0AAD6Z891</accession>
<dbReference type="SUPFAM" id="SSF75304">
    <property type="entry name" value="Amidase signature (AS) enzymes"/>
    <property type="match status" value="1"/>
</dbReference>
<protein>
    <submittedName>
        <fullName evidence="3">Amidase signature enzyme</fullName>
    </submittedName>
</protein>